<accession>A0A7C5ET39</accession>
<reference evidence="3" key="1">
    <citation type="journal article" date="2020" name="mSystems">
        <title>Genome- and Community-Level Interaction Insights into Carbon Utilization and Element Cycling Functions of Hydrothermarchaeota in Hydrothermal Sediment.</title>
        <authorList>
            <person name="Zhou Z."/>
            <person name="Liu Y."/>
            <person name="Xu W."/>
            <person name="Pan J."/>
            <person name="Luo Z.H."/>
            <person name="Li M."/>
        </authorList>
    </citation>
    <scope>NUCLEOTIDE SEQUENCE [LARGE SCALE GENOMIC DNA]</scope>
    <source>
        <strain evidence="3">SpSt-853</strain>
    </source>
</reference>
<protein>
    <submittedName>
        <fullName evidence="3">Zinc ribbon domain-containing protein</fullName>
    </submittedName>
</protein>
<keyword evidence="1" id="KW-0472">Membrane</keyword>
<feature type="transmembrane region" description="Helical" evidence="1">
    <location>
        <begin position="92"/>
        <end position="110"/>
    </location>
</feature>
<dbReference type="Gene3D" id="3.10.450.50">
    <property type="match status" value="1"/>
</dbReference>
<evidence type="ECO:0000256" key="1">
    <source>
        <dbReference type="SAM" id="Phobius"/>
    </source>
</evidence>
<keyword evidence="1" id="KW-1133">Transmembrane helix</keyword>
<dbReference type="InterPro" id="IPR032710">
    <property type="entry name" value="NTF2-like_dom_sf"/>
</dbReference>
<name>A0A7C5ET39_9BACT</name>
<evidence type="ECO:0000259" key="2">
    <source>
        <dbReference type="Pfam" id="PF12773"/>
    </source>
</evidence>
<dbReference type="SUPFAM" id="SSF54427">
    <property type="entry name" value="NTF2-like"/>
    <property type="match status" value="1"/>
</dbReference>
<dbReference type="EMBL" id="DTKJ01000040">
    <property type="protein sequence ID" value="HGZ11584.1"/>
    <property type="molecule type" value="Genomic_DNA"/>
</dbReference>
<comment type="caution">
    <text evidence="3">The sequence shown here is derived from an EMBL/GenBank/DDBJ whole genome shotgun (WGS) entry which is preliminary data.</text>
</comment>
<organism evidence="3">
    <name type="scientific">Desulfobacca acetoxidans</name>
    <dbReference type="NCBI Taxonomy" id="60893"/>
    <lineage>
        <taxon>Bacteria</taxon>
        <taxon>Pseudomonadati</taxon>
        <taxon>Thermodesulfobacteriota</taxon>
        <taxon>Desulfobaccia</taxon>
        <taxon>Desulfobaccales</taxon>
        <taxon>Desulfobaccaceae</taxon>
        <taxon>Desulfobacca</taxon>
    </lineage>
</organism>
<sequence>MTYCSHCDLVHGEEHRFCQVCGQLLKRSSAGLRACARCGAPTLSGQKFCTDCGLPLRVLPAERQEPSPARTPVFYPRGSEVRASSRRRRRPLFALLILVLVVLGGWLLIWTGRKTMTFIAQAFTSKPQETSQAPTQDNLKPEVEKLAEKIRAAHLNKDINKWLSCYSPSYPHLGQLESAILELWKDHDIKEVSYRISGVQRLGPRQATAVVVWSFQLYDHRQHDYQLMRQSYRVTLEKTNGDWKIRESKEELEPKA</sequence>
<dbReference type="AlphaFoldDB" id="A0A7C5ET39"/>
<dbReference type="Pfam" id="PF12773">
    <property type="entry name" value="DZR"/>
    <property type="match status" value="1"/>
</dbReference>
<evidence type="ECO:0000313" key="3">
    <source>
        <dbReference type="EMBL" id="HGZ11584.1"/>
    </source>
</evidence>
<keyword evidence="1" id="KW-0812">Transmembrane</keyword>
<dbReference type="InterPro" id="IPR025874">
    <property type="entry name" value="DZR"/>
</dbReference>
<proteinExistence type="predicted"/>
<feature type="domain" description="DZANK-type" evidence="2">
    <location>
        <begin position="4"/>
        <end position="53"/>
    </location>
</feature>
<gene>
    <name evidence="3" type="ORF">ENW48_05155</name>
</gene>